<dbReference type="EMBL" id="CP021081">
    <property type="protein sequence ID" value="ASN81779.1"/>
    <property type="molecule type" value="Genomic_DNA"/>
</dbReference>
<dbReference type="GO" id="GO:0006508">
    <property type="term" value="P:proteolysis"/>
    <property type="evidence" value="ECO:0007669"/>
    <property type="project" value="UniProtKB-KW"/>
</dbReference>
<dbReference type="KEGG" id="dfc:DFI_12965"/>
<dbReference type="GO" id="GO:0008237">
    <property type="term" value="F:metallopeptidase activity"/>
    <property type="evidence" value="ECO:0007669"/>
    <property type="project" value="InterPro"/>
</dbReference>
<comment type="similarity">
    <text evidence="1">Belongs to the peptidase U62 family.</text>
</comment>
<dbReference type="InterPro" id="IPR045569">
    <property type="entry name" value="Metalloprtase-TldD/E_C"/>
</dbReference>
<dbReference type="Pfam" id="PF01523">
    <property type="entry name" value="PmbA_TldD_1st"/>
    <property type="match status" value="1"/>
</dbReference>
<keyword evidence="5" id="KW-0378">Hydrolase</keyword>
<dbReference type="InterPro" id="IPR045570">
    <property type="entry name" value="Metalloprtase-TldD/E_cen_dom"/>
</dbReference>
<evidence type="ECO:0000313" key="5">
    <source>
        <dbReference type="EMBL" id="ASN81779.1"/>
    </source>
</evidence>
<sequence length="451" mass="47220">MTASTEQLSIDAARTYLLARATTRDVPLEVYAQRANSTSVKAFGGEVSEFKLQARQGVGVRALVRGAWGYSFTENLSRPALDRALDDAVENAELAAPEAGAALLAWGEPPSVDLYGEGLSGVGVDQKVRVALELEQAAMNADPRVKSLPYGQYVDSDREVLIGNTQGLTRGYKALHAMVAAYPLVSEDGQNKMSGDWQFTREFTELDPTRTALSAVEKSLALLGAKPAPTGTFPAVITGECLAELLALFSPMFSGKMVEEGKSPLAGRLGQGIISPLITLVDDATLPRGLQSRAFDAEGCPSAPLTLVEGGELAAFMHNAQTAARAGVTSTGHADRMGYQGTVGVGYSNLHLQPGATPEPDLLRGLTGLKLTGVSGGHAGADPITGDFSLQAEGFWVEDGVVAHPLEVFTVAANILDLLGRVEAVGDTVEWTNWSVGAPMVRVAALAVGGS</sequence>
<evidence type="ECO:0000259" key="2">
    <source>
        <dbReference type="Pfam" id="PF01523"/>
    </source>
</evidence>
<accession>A0A221SYR1</accession>
<proteinExistence type="inferred from homology"/>
<dbReference type="Pfam" id="PF19289">
    <property type="entry name" value="PmbA_TldD_3rd"/>
    <property type="match status" value="1"/>
</dbReference>
<dbReference type="AlphaFoldDB" id="A0A221SYR1"/>
<reference evidence="5 6" key="1">
    <citation type="submission" date="2017-05" db="EMBL/GenBank/DDBJ databases">
        <title>The complete genome sequence of Deinococcus ficus isolated from the rhizosphere of the Ficus religiosa L. in Taiwan.</title>
        <authorList>
            <person name="Wu K.-M."/>
            <person name="Liao T.-L."/>
            <person name="Liu Y.-M."/>
            <person name="Young C.-C."/>
            <person name="Tsai S.-F."/>
        </authorList>
    </citation>
    <scope>NUCLEOTIDE SEQUENCE [LARGE SCALE GENOMIC DNA]</scope>
    <source>
        <strain evidence="5 6">CC-FR2-10</strain>
    </source>
</reference>
<evidence type="ECO:0000259" key="3">
    <source>
        <dbReference type="Pfam" id="PF19289"/>
    </source>
</evidence>
<dbReference type="RefSeq" id="WP_027464065.1">
    <property type="nucleotide sequence ID" value="NZ_CP021081.1"/>
</dbReference>
<dbReference type="GO" id="GO:0005829">
    <property type="term" value="C:cytosol"/>
    <property type="evidence" value="ECO:0007669"/>
    <property type="project" value="TreeGrafter"/>
</dbReference>
<dbReference type="Pfam" id="PF19290">
    <property type="entry name" value="PmbA_TldD_2nd"/>
    <property type="match status" value="1"/>
</dbReference>
<protein>
    <submittedName>
        <fullName evidence="5">Protease</fullName>
    </submittedName>
</protein>
<dbReference type="SUPFAM" id="SSF111283">
    <property type="entry name" value="Putative modulator of DNA gyrase, PmbA/TldD"/>
    <property type="match status" value="1"/>
</dbReference>
<dbReference type="InterPro" id="IPR002510">
    <property type="entry name" value="Metalloprtase-TldD/E_N"/>
</dbReference>
<keyword evidence="6" id="KW-1185">Reference proteome</keyword>
<dbReference type="InterPro" id="IPR036059">
    <property type="entry name" value="TldD/PmbA_sf"/>
</dbReference>
<dbReference type="Proteomes" id="UP000259030">
    <property type="component" value="Chromosome"/>
</dbReference>
<gene>
    <name evidence="5" type="ORF">DFI_12965</name>
</gene>
<evidence type="ECO:0000313" key="6">
    <source>
        <dbReference type="Proteomes" id="UP000259030"/>
    </source>
</evidence>
<feature type="domain" description="Metalloprotease TldD/E central" evidence="4">
    <location>
        <begin position="120"/>
        <end position="223"/>
    </location>
</feature>
<feature type="domain" description="Metalloprotease TldD/E N-terminal" evidence="2">
    <location>
        <begin position="29"/>
        <end position="92"/>
    </location>
</feature>
<name>A0A221SYR1_9DEIO</name>
<keyword evidence="5" id="KW-0645">Protease</keyword>
<dbReference type="PANTHER" id="PTHR43421">
    <property type="entry name" value="METALLOPROTEASE PMBA"/>
    <property type="match status" value="1"/>
</dbReference>
<dbReference type="PANTHER" id="PTHR43421:SF1">
    <property type="entry name" value="METALLOPROTEASE PMBA"/>
    <property type="match status" value="1"/>
</dbReference>
<organism evidence="5 6">
    <name type="scientific">Deinococcus ficus</name>
    <dbReference type="NCBI Taxonomy" id="317577"/>
    <lineage>
        <taxon>Bacteria</taxon>
        <taxon>Thermotogati</taxon>
        <taxon>Deinococcota</taxon>
        <taxon>Deinococci</taxon>
        <taxon>Deinococcales</taxon>
        <taxon>Deinococcaceae</taxon>
        <taxon>Deinococcus</taxon>
    </lineage>
</organism>
<evidence type="ECO:0000256" key="1">
    <source>
        <dbReference type="ARBA" id="ARBA00005836"/>
    </source>
</evidence>
<dbReference type="Gene3D" id="3.30.2290.10">
    <property type="entry name" value="PmbA/TldD superfamily"/>
    <property type="match status" value="1"/>
</dbReference>
<dbReference type="STRING" id="317577.GCA_000419625_01333"/>
<evidence type="ECO:0000259" key="4">
    <source>
        <dbReference type="Pfam" id="PF19290"/>
    </source>
</evidence>
<dbReference type="InterPro" id="IPR047657">
    <property type="entry name" value="PmbA"/>
</dbReference>
<dbReference type="InterPro" id="IPR035068">
    <property type="entry name" value="TldD/PmbA_N"/>
</dbReference>
<feature type="domain" description="Metalloprotease TldD/E C-terminal" evidence="3">
    <location>
        <begin position="230"/>
        <end position="450"/>
    </location>
</feature>